<keyword evidence="10" id="KW-1003">Cell membrane</keyword>
<feature type="domain" description="4Fe-4S ferredoxin-type" evidence="11">
    <location>
        <begin position="163"/>
        <end position="192"/>
    </location>
</feature>
<feature type="region of interest" description="Hydrophobic" evidence="10">
    <location>
        <begin position="1"/>
        <end position="27"/>
    </location>
</feature>
<dbReference type="PANTHER" id="PTHR43560">
    <property type="entry name" value="ION-TRANSLOCATING OXIDOREDUCTASE COMPLEX SUBUNIT B"/>
    <property type="match status" value="1"/>
</dbReference>
<accession>A0A923HY97</accession>
<dbReference type="Pfam" id="PF12800">
    <property type="entry name" value="Fer4_4"/>
    <property type="match status" value="1"/>
</dbReference>
<sequence length="276" mass="28469">MLNAILVPVGIISAFGLIFGIGLAIAAKVFEVQEDPRVSLVRAALPGANCGGCGFPGCDALAGSIVEGSAAVDVCPVGGGDTAAVIAKIMGKEAGSAVKKIATVICQGTCETAPNRADYYGEMDCREAMIASGGAKGCRYGCMGYGTCKSVCPFNAISMGEDGLPKVDPDKCTSCGKCVDACPKSVMNLVPITQEIIVKCHNLDKGKIARLSCTTACIGCGACEKACNFDAIKVENNCAKIDYDKCRQCYECVDKCPMNCISGDIEYGKSTAQTGL</sequence>
<organism evidence="13 14">
    <name type="scientific">Acetobacterium paludosum</name>
    <dbReference type="NCBI Taxonomy" id="52693"/>
    <lineage>
        <taxon>Bacteria</taxon>
        <taxon>Bacillati</taxon>
        <taxon>Bacillota</taxon>
        <taxon>Clostridia</taxon>
        <taxon>Eubacteriales</taxon>
        <taxon>Eubacteriaceae</taxon>
        <taxon>Acetobacterium</taxon>
    </lineage>
</organism>
<feature type="binding site" evidence="10">
    <location>
        <position position="138"/>
    </location>
    <ligand>
        <name>[4Fe-4S] cluster</name>
        <dbReference type="ChEBI" id="CHEBI:49883"/>
        <label>2</label>
    </ligand>
</feature>
<comment type="caution">
    <text evidence="13">The sequence shown here is derived from an EMBL/GenBank/DDBJ whole genome shotgun (WGS) entry which is preliminary data.</text>
</comment>
<dbReference type="PROSITE" id="PS51656">
    <property type="entry name" value="4FE4S"/>
    <property type="match status" value="1"/>
</dbReference>
<dbReference type="GO" id="GO:0022900">
    <property type="term" value="P:electron transport chain"/>
    <property type="evidence" value="ECO:0007669"/>
    <property type="project" value="UniProtKB-UniRule"/>
</dbReference>
<name>A0A923HY97_9FIRM</name>
<evidence type="ECO:0000256" key="10">
    <source>
        <dbReference type="HAMAP-Rule" id="MF_00463"/>
    </source>
</evidence>
<comment type="cofactor">
    <cofactor evidence="10">
        <name>[4Fe-4S] cluster</name>
        <dbReference type="ChEBI" id="CHEBI:49883"/>
    </cofactor>
    <text evidence="10">Binds 3 [4Fe-4S] clusters.</text>
</comment>
<evidence type="ECO:0000256" key="7">
    <source>
        <dbReference type="ARBA" id="ARBA00023004"/>
    </source>
</evidence>
<evidence type="ECO:0000256" key="2">
    <source>
        <dbReference type="ARBA" id="ARBA00022485"/>
    </source>
</evidence>
<comment type="caution">
    <text evidence="10">Lacks conserved residue(s) required for the propagation of feature annotation.</text>
</comment>
<keyword evidence="7 10" id="KW-0408">Iron</keyword>
<protein>
    <recommendedName>
        <fullName evidence="10">Ion-translocating oxidoreductase complex subunit B</fullName>
        <ecNumber evidence="10">7.-.-.-</ecNumber>
    </recommendedName>
    <alternativeName>
        <fullName evidence="10">Rnf electron transport complex subunit B</fullName>
    </alternativeName>
</protein>
<proteinExistence type="inferred from homology"/>
<dbReference type="Gene3D" id="1.10.15.40">
    <property type="entry name" value="Electron transport complex subunit B, putative Fe-S cluster"/>
    <property type="match status" value="1"/>
</dbReference>
<comment type="subcellular location">
    <subcellularLocation>
        <location evidence="10">Cell membrane</location>
    </subcellularLocation>
</comment>
<feature type="binding site" evidence="10">
    <location>
        <position position="182"/>
    </location>
    <ligand>
        <name>[4Fe-4S] cluster</name>
        <dbReference type="ChEBI" id="CHEBI:49883"/>
        <label>2</label>
    </ligand>
</feature>
<feature type="binding site" evidence="10">
    <location>
        <position position="53"/>
    </location>
    <ligand>
        <name>[4Fe-4S] cluster</name>
        <dbReference type="ChEBI" id="CHEBI:49883"/>
        <label>1</label>
    </ligand>
</feature>
<comment type="similarity">
    <text evidence="10">Belongs to the 4Fe4S bacterial-type ferredoxin family. RnfB subfamily.</text>
</comment>
<evidence type="ECO:0000256" key="1">
    <source>
        <dbReference type="ARBA" id="ARBA00022448"/>
    </source>
</evidence>
<dbReference type="HAMAP" id="MF_00463">
    <property type="entry name" value="RsxB_RnfB"/>
    <property type="match status" value="1"/>
</dbReference>
<dbReference type="PANTHER" id="PTHR43560:SF1">
    <property type="entry name" value="ION-TRANSLOCATING OXIDOREDUCTASE COMPLEX SUBUNIT B"/>
    <property type="match status" value="1"/>
</dbReference>
<evidence type="ECO:0000256" key="6">
    <source>
        <dbReference type="ARBA" id="ARBA00022982"/>
    </source>
</evidence>
<feature type="binding site" evidence="10">
    <location>
        <position position="75"/>
    </location>
    <ligand>
        <name>[4Fe-4S] cluster</name>
        <dbReference type="ChEBI" id="CHEBI:49883"/>
        <label>1</label>
    </ligand>
</feature>
<keyword evidence="6 10" id="KW-0249">Electron transport</keyword>
<keyword evidence="8 10" id="KW-0411">Iron-sulfur</keyword>
<dbReference type="GO" id="GO:0009055">
    <property type="term" value="F:electron transfer activity"/>
    <property type="evidence" value="ECO:0007669"/>
    <property type="project" value="InterPro"/>
</dbReference>
<feature type="domain" description="4Fe-4S" evidence="12">
    <location>
        <begin position="33"/>
        <end position="92"/>
    </location>
</feature>
<dbReference type="EC" id="7.-.-.-" evidence="10"/>
<dbReference type="EMBL" id="WJBD01000018">
    <property type="protein sequence ID" value="MBC3889375.1"/>
    <property type="molecule type" value="Genomic_DNA"/>
</dbReference>
<dbReference type="GO" id="GO:0046872">
    <property type="term" value="F:metal ion binding"/>
    <property type="evidence" value="ECO:0007669"/>
    <property type="project" value="UniProtKB-KW"/>
</dbReference>
<feature type="binding site" evidence="10">
    <location>
        <position position="58"/>
    </location>
    <ligand>
        <name>[4Fe-4S] cluster</name>
        <dbReference type="ChEBI" id="CHEBI:49883"/>
        <label>1</label>
    </ligand>
</feature>
<feature type="domain" description="4Fe-4S ferredoxin-type" evidence="11">
    <location>
        <begin position="239"/>
        <end position="266"/>
    </location>
</feature>
<dbReference type="InterPro" id="IPR017900">
    <property type="entry name" value="4Fe4S_Fe_S_CS"/>
</dbReference>
<dbReference type="InterPro" id="IPR010207">
    <property type="entry name" value="Elect_transpt_cplx_RnfB/RsxB"/>
</dbReference>
<dbReference type="Proteomes" id="UP000616595">
    <property type="component" value="Unassembled WGS sequence"/>
</dbReference>
<evidence type="ECO:0000259" key="11">
    <source>
        <dbReference type="PROSITE" id="PS51379"/>
    </source>
</evidence>
<evidence type="ECO:0000256" key="8">
    <source>
        <dbReference type="ARBA" id="ARBA00023014"/>
    </source>
</evidence>
<dbReference type="GO" id="GO:0005886">
    <property type="term" value="C:plasma membrane"/>
    <property type="evidence" value="ECO:0007669"/>
    <property type="project" value="UniProtKB-SubCell"/>
</dbReference>
<feature type="binding site" evidence="10">
    <location>
        <position position="172"/>
    </location>
    <ligand>
        <name>[4Fe-4S] cluster</name>
        <dbReference type="ChEBI" id="CHEBI:49883"/>
        <label>3</label>
    </ligand>
</feature>
<keyword evidence="14" id="KW-1185">Reference proteome</keyword>
<keyword evidence="1 10" id="KW-0813">Transport</keyword>
<dbReference type="OrthoDB" id="9789936at2"/>
<reference evidence="13" key="1">
    <citation type="submission" date="2019-10" db="EMBL/GenBank/DDBJ databases">
        <authorList>
            <person name="Ross D.E."/>
            <person name="Gulliver D."/>
        </authorList>
    </citation>
    <scope>NUCLEOTIDE SEQUENCE</scope>
    <source>
        <strain evidence="13">DER-2019</strain>
    </source>
</reference>
<feature type="binding site" evidence="10">
    <location>
        <position position="148"/>
    </location>
    <ligand>
        <name>[4Fe-4S] cluster</name>
        <dbReference type="ChEBI" id="CHEBI:49883"/>
        <label>2</label>
    </ligand>
</feature>
<dbReference type="Pfam" id="PF12838">
    <property type="entry name" value="Fer4_7"/>
    <property type="match status" value="1"/>
</dbReference>
<keyword evidence="9 10" id="KW-0472">Membrane</keyword>
<keyword evidence="3 10" id="KW-0479">Metal-binding</keyword>
<dbReference type="Pfam" id="PF04060">
    <property type="entry name" value="FeS"/>
    <property type="match status" value="1"/>
</dbReference>
<keyword evidence="4 10" id="KW-0677">Repeat</keyword>
<dbReference type="InterPro" id="IPR017896">
    <property type="entry name" value="4Fe4S_Fe-S-bd"/>
</dbReference>
<reference evidence="13" key="2">
    <citation type="submission" date="2020-10" db="EMBL/GenBank/DDBJ databases">
        <title>Comparative genomics of the Acetobacterium genus.</title>
        <authorList>
            <person name="Marshall C."/>
            <person name="May H."/>
            <person name="Norman S."/>
        </authorList>
    </citation>
    <scope>NUCLEOTIDE SEQUENCE</scope>
    <source>
        <strain evidence="13">DER-2019</strain>
    </source>
</reference>
<feature type="domain" description="4Fe-4S ferredoxin-type" evidence="11">
    <location>
        <begin position="142"/>
        <end position="162"/>
    </location>
</feature>
<dbReference type="SUPFAM" id="SSF54862">
    <property type="entry name" value="4Fe-4S ferredoxins"/>
    <property type="match status" value="1"/>
</dbReference>
<evidence type="ECO:0000313" key="13">
    <source>
        <dbReference type="EMBL" id="MBC3889375.1"/>
    </source>
</evidence>
<keyword evidence="2 10" id="KW-0004">4Fe-4S</keyword>
<feature type="binding site" evidence="10">
    <location>
        <position position="142"/>
    </location>
    <ligand>
        <name>[4Fe-4S] cluster</name>
        <dbReference type="ChEBI" id="CHEBI:49883"/>
        <label>2</label>
    </ligand>
</feature>
<feature type="binding site" evidence="10">
    <location>
        <position position="50"/>
    </location>
    <ligand>
        <name>[4Fe-4S] cluster</name>
        <dbReference type="ChEBI" id="CHEBI:49883"/>
        <label>1</label>
    </ligand>
</feature>
<evidence type="ECO:0000313" key="14">
    <source>
        <dbReference type="Proteomes" id="UP000616595"/>
    </source>
</evidence>
<keyword evidence="5 10" id="KW-1278">Translocase</keyword>
<evidence type="ECO:0000259" key="12">
    <source>
        <dbReference type="PROSITE" id="PS51656"/>
    </source>
</evidence>
<gene>
    <name evidence="10" type="primary">rnfB</name>
    <name evidence="13" type="ORF">GH810_13755</name>
</gene>
<comment type="subunit">
    <text evidence="10">The complex is composed of six subunits: RnfA, RnfB, RnfC, RnfD, RnfE and RnfG.</text>
</comment>
<dbReference type="InterPro" id="IPR007202">
    <property type="entry name" value="4Fe-4S_dom"/>
</dbReference>
<comment type="function">
    <text evidence="10">Part of a membrane-bound complex that couples electron transfer with translocation of ions across the membrane.</text>
</comment>
<evidence type="ECO:0000256" key="9">
    <source>
        <dbReference type="ARBA" id="ARBA00023136"/>
    </source>
</evidence>
<dbReference type="PROSITE" id="PS00198">
    <property type="entry name" value="4FE4S_FER_1"/>
    <property type="match status" value="2"/>
</dbReference>
<dbReference type="AlphaFoldDB" id="A0A923HY97"/>
<dbReference type="Gene3D" id="3.30.70.20">
    <property type="match status" value="2"/>
</dbReference>
<evidence type="ECO:0000256" key="5">
    <source>
        <dbReference type="ARBA" id="ARBA00022967"/>
    </source>
</evidence>
<feature type="domain" description="4Fe-4S ferredoxin-type" evidence="11">
    <location>
        <begin position="207"/>
        <end position="237"/>
    </location>
</feature>
<dbReference type="Pfam" id="PF00037">
    <property type="entry name" value="Fer4"/>
    <property type="match status" value="1"/>
</dbReference>
<dbReference type="GO" id="GO:0051539">
    <property type="term" value="F:4 iron, 4 sulfur cluster binding"/>
    <property type="evidence" value="ECO:0007669"/>
    <property type="project" value="UniProtKB-UniRule"/>
</dbReference>
<dbReference type="PROSITE" id="PS51379">
    <property type="entry name" value="4FE4S_FER_2"/>
    <property type="match status" value="4"/>
</dbReference>
<feature type="binding site" evidence="10">
    <location>
        <position position="152"/>
    </location>
    <ligand>
        <name>[4Fe-4S] cluster</name>
        <dbReference type="ChEBI" id="CHEBI:49883"/>
        <label>3</label>
    </ligand>
</feature>
<feature type="binding site" evidence="10">
    <location>
        <position position="175"/>
    </location>
    <ligand>
        <name>[4Fe-4S] cluster</name>
        <dbReference type="ChEBI" id="CHEBI:49883"/>
        <label>3</label>
    </ligand>
</feature>
<feature type="binding site" evidence="10">
    <location>
        <position position="178"/>
    </location>
    <ligand>
        <name>[4Fe-4S] cluster</name>
        <dbReference type="ChEBI" id="CHEBI:49883"/>
        <label>3</label>
    </ligand>
</feature>
<evidence type="ECO:0000256" key="4">
    <source>
        <dbReference type="ARBA" id="ARBA00022737"/>
    </source>
</evidence>
<dbReference type="RefSeq" id="WP_148567025.1">
    <property type="nucleotide sequence ID" value="NZ_RXYA01000007.1"/>
</dbReference>
<dbReference type="InterPro" id="IPR050395">
    <property type="entry name" value="4Fe4S_Ferredoxin_RnfB"/>
</dbReference>
<evidence type="ECO:0000256" key="3">
    <source>
        <dbReference type="ARBA" id="ARBA00022723"/>
    </source>
</evidence>
<dbReference type="CDD" id="cd10549">
    <property type="entry name" value="MtMvhB_like"/>
    <property type="match status" value="1"/>
</dbReference>